<dbReference type="RefSeq" id="WP_185793084.1">
    <property type="nucleotide sequence ID" value="NZ_JACMYH010000001.1"/>
</dbReference>
<dbReference type="AlphaFoldDB" id="A0A7X1KRZ4"/>
<dbReference type="Gene3D" id="1.10.10.2910">
    <property type="match status" value="1"/>
</dbReference>
<dbReference type="PANTHER" id="PTHR43236:SF2">
    <property type="entry name" value="BLL0069 PROTEIN"/>
    <property type="match status" value="1"/>
</dbReference>
<dbReference type="EMBL" id="JACMYH010000001">
    <property type="protein sequence ID" value="MBC2676892.1"/>
    <property type="molecule type" value="Genomic_DNA"/>
</dbReference>
<organism evidence="2 3">
    <name type="scientific">Pseudomonas baltica</name>
    <dbReference type="NCBI Taxonomy" id="2762576"/>
    <lineage>
        <taxon>Bacteria</taxon>
        <taxon>Pseudomonadati</taxon>
        <taxon>Pseudomonadota</taxon>
        <taxon>Gammaproteobacteria</taxon>
        <taxon>Pseudomonadales</taxon>
        <taxon>Pseudomonadaceae</taxon>
        <taxon>Pseudomonas</taxon>
    </lineage>
</organism>
<comment type="caution">
    <text evidence="2">The sequence shown here is derived from an EMBL/GenBank/DDBJ whole genome shotgun (WGS) entry which is preliminary data.</text>
</comment>
<keyword evidence="3" id="KW-1185">Reference proteome</keyword>
<evidence type="ECO:0000259" key="1">
    <source>
        <dbReference type="Pfam" id="PF06114"/>
    </source>
</evidence>
<sequence length="376" mass="40914">METLKISLDLLDWAAGQVGKTLEDIASVIASGKGIDQVLAGNLTIRQLEKYAHVTQTPFGYLLLESPPAVAKPKLPDMRQIAFADPLGPDFFAVLEDVVEKQNWYLDYLSDIGADPLPFIGRFDLAADAAAVACDIAKSAGIDHSLKRSCATQAEYFRALSERFESIGILVFKNSIVKSNSKRGLSVSEFRGFAICDDYAPAVFINGKDAEAAWIFTLAHEVAHLWVGESGVSDIPSPKDFPPGRNVESFCNSVAAELLVPVSEFLSMWNEGDSDSIDKASRHFKVSKLVVGRRAYELGKISKAQYSQLYALSYKAGGSGGNPYATIPVRNSKKVTNALVKSAMEGSILMRDAARLLNITPDTVTNLYKKNIRSHA</sequence>
<proteinExistence type="predicted"/>
<evidence type="ECO:0000313" key="3">
    <source>
        <dbReference type="Proteomes" id="UP000546173"/>
    </source>
</evidence>
<dbReference type="Proteomes" id="UP000546173">
    <property type="component" value="Unassembled WGS sequence"/>
</dbReference>
<name>A0A7X1KRZ4_9PSED</name>
<feature type="domain" description="IrrE N-terminal-like" evidence="1">
    <location>
        <begin position="165"/>
        <end position="295"/>
    </location>
</feature>
<accession>A0A7X1KRZ4</accession>
<gene>
    <name evidence="2" type="ORF">H7993_00660</name>
</gene>
<reference evidence="2 3" key="1">
    <citation type="submission" date="2020-08" db="EMBL/GenBank/DDBJ databases">
        <title>Pseudomonas sp. nov.</title>
        <authorList>
            <person name="Gieschler S."/>
            <person name="Fiedler G."/>
            <person name="Brinks E."/>
            <person name="Boehnlein C."/>
            <person name="Franz C.M.A.P."/>
            <person name="Kabisch J."/>
        </authorList>
    </citation>
    <scope>NUCLEOTIDE SEQUENCE [LARGE SCALE GENOMIC DNA]</scope>
    <source>
        <strain evidence="2 3">MBT-2</strain>
    </source>
</reference>
<evidence type="ECO:0000313" key="2">
    <source>
        <dbReference type="EMBL" id="MBC2676892.1"/>
    </source>
</evidence>
<dbReference type="InterPro" id="IPR010359">
    <property type="entry name" value="IrrE_HExxH"/>
</dbReference>
<dbReference type="Pfam" id="PF06114">
    <property type="entry name" value="Peptidase_M78"/>
    <property type="match status" value="1"/>
</dbReference>
<dbReference type="PANTHER" id="PTHR43236">
    <property type="entry name" value="ANTITOXIN HIGA1"/>
    <property type="match status" value="1"/>
</dbReference>
<protein>
    <submittedName>
        <fullName evidence="2">ImmA/IrrE family metallo-endopeptidase</fullName>
    </submittedName>
</protein>
<dbReference type="InterPro" id="IPR052345">
    <property type="entry name" value="Rad_response_metalloprotease"/>
</dbReference>